<dbReference type="AlphaFoldDB" id="A0A136IV95"/>
<accession>A0A136IV95</accession>
<name>A0A136IV95_9PEZI</name>
<evidence type="ECO:0000313" key="2">
    <source>
        <dbReference type="Proteomes" id="UP000070501"/>
    </source>
</evidence>
<dbReference type="EMBL" id="KQ964257">
    <property type="protein sequence ID" value="KXJ88726.1"/>
    <property type="molecule type" value="Genomic_DNA"/>
</dbReference>
<reference evidence="2" key="1">
    <citation type="submission" date="2016-02" db="EMBL/GenBank/DDBJ databases">
        <title>Draft genome sequence of Microdochium bolleyi, a fungal endophyte of beachgrass.</title>
        <authorList>
            <consortium name="DOE Joint Genome Institute"/>
            <person name="David A.S."/>
            <person name="May G."/>
            <person name="Haridas S."/>
            <person name="Lim J."/>
            <person name="Wang M."/>
            <person name="Labutti K."/>
            <person name="Lipzen A."/>
            <person name="Barry K."/>
            <person name="Grigoriev I.V."/>
        </authorList>
    </citation>
    <scope>NUCLEOTIDE SEQUENCE [LARGE SCALE GENOMIC DNA]</scope>
    <source>
        <strain evidence="2">J235TASD1</strain>
    </source>
</reference>
<protein>
    <submittedName>
        <fullName evidence="1">Uncharacterized protein</fullName>
    </submittedName>
</protein>
<dbReference type="InParanoid" id="A0A136IV95"/>
<keyword evidence="2" id="KW-1185">Reference proteome</keyword>
<organism evidence="1 2">
    <name type="scientific">Microdochium bolleyi</name>
    <dbReference type="NCBI Taxonomy" id="196109"/>
    <lineage>
        <taxon>Eukaryota</taxon>
        <taxon>Fungi</taxon>
        <taxon>Dikarya</taxon>
        <taxon>Ascomycota</taxon>
        <taxon>Pezizomycotina</taxon>
        <taxon>Sordariomycetes</taxon>
        <taxon>Xylariomycetidae</taxon>
        <taxon>Xylariales</taxon>
        <taxon>Microdochiaceae</taxon>
        <taxon>Microdochium</taxon>
    </lineage>
</organism>
<proteinExistence type="predicted"/>
<dbReference type="Proteomes" id="UP000070501">
    <property type="component" value="Unassembled WGS sequence"/>
</dbReference>
<gene>
    <name evidence="1" type="ORF">Micbo1qcDRAFT_166167</name>
</gene>
<sequence length="79" mass="8754">MCRHISRNAAARHVRLTWEKASRKNLALRLLATSSAIDSSTGKGSCSRRDRACGSIAKVQKSYGRRGEEALQLRRLVSV</sequence>
<evidence type="ECO:0000313" key="1">
    <source>
        <dbReference type="EMBL" id="KXJ88726.1"/>
    </source>
</evidence>